<dbReference type="InterPro" id="IPR044839">
    <property type="entry name" value="NDR1-like"/>
</dbReference>
<dbReference type="AlphaFoldDB" id="A0AAE1YXU4"/>
<keyword evidence="4" id="KW-1185">Reference proteome</keyword>
<protein>
    <recommendedName>
        <fullName evidence="5">Late embryogenesis abundant protein LEA-2 subgroup domain-containing protein</fullName>
    </recommendedName>
</protein>
<sequence length="181" mass="20065">MGKKVCICILLLLILTAPIVIFSLTLVTHKPKFYIEDLYIPALNNSTQSNATRLNTFIFFDLKLQNVMPFNGLRYGDVNLTFFYGSNRSLPIAGYTVLGFYQGHKKTAHKRAVVRTRGLPWEDAFGKVSGGSTVAFGVDLATTVKLRRCGFYTKRKAVVAAADVHVGASGEELHNKIVKLH</sequence>
<accession>A0AAE1YXU4</accession>
<dbReference type="PANTHER" id="PTHR31415">
    <property type="entry name" value="OS05G0367900 PROTEIN"/>
    <property type="match status" value="1"/>
</dbReference>
<evidence type="ECO:0000313" key="3">
    <source>
        <dbReference type="EMBL" id="KAK4438625.1"/>
    </source>
</evidence>
<gene>
    <name evidence="3" type="ORF">Salat_0197000</name>
</gene>
<evidence type="ECO:0008006" key="5">
    <source>
        <dbReference type="Google" id="ProtNLM"/>
    </source>
</evidence>
<comment type="subcellular location">
    <subcellularLocation>
        <location evidence="1">Membrane</location>
    </subcellularLocation>
</comment>
<dbReference type="Proteomes" id="UP001293254">
    <property type="component" value="Unassembled WGS sequence"/>
</dbReference>
<proteinExistence type="predicted"/>
<dbReference type="EMBL" id="JACGWO010000001">
    <property type="protein sequence ID" value="KAK4438625.1"/>
    <property type="molecule type" value="Genomic_DNA"/>
</dbReference>
<dbReference type="PANTHER" id="PTHR31415:SF52">
    <property type="entry name" value="LATE EMBRYOGENESIS ABUNDANT (LEA) HYDROXYPROLINE-RICH GLYCOPROTEIN FAMILY-RELATED"/>
    <property type="match status" value="1"/>
</dbReference>
<evidence type="ECO:0000256" key="1">
    <source>
        <dbReference type="ARBA" id="ARBA00004370"/>
    </source>
</evidence>
<evidence type="ECO:0000313" key="4">
    <source>
        <dbReference type="Proteomes" id="UP001293254"/>
    </source>
</evidence>
<dbReference type="GO" id="GO:0009506">
    <property type="term" value="C:plasmodesma"/>
    <property type="evidence" value="ECO:0007669"/>
    <property type="project" value="TreeGrafter"/>
</dbReference>
<comment type="caution">
    <text evidence="3">The sequence shown here is derived from an EMBL/GenBank/DDBJ whole genome shotgun (WGS) entry which is preliminary data.</text>
</comment>
<organism evidence="3 4">
    <name type="scientific">Sesamum alatum</name>
    <dbReference type="NCBI Taxonomy" id="300844"/>
    <lineage>
        <taxon>Eukaryota</taxon>
        <taxon>Viridiplantae</taxon>
        <taxon>Streptophyta</taxon>
        <taxon>Embryophyta</taxon>
        <taxon>Tracheophyta</taxon>
        <taxon>Spermatophyta</taxon>
        <taxon>Magnoliopsida</taxon>
        <taxon>eudicotyledons</taxon>
        <taxon>Gunneridae</taxon>
        <taxon>Pentapetalae</taxon>
        <taxon>asterids</taxon>
        <taxon>lamiids</taxon>
        <taxon>Lamiales</taxon>
        <taxon>Pedaliaceae</taxon>
        <taxon>Sesamum</taxon>
    </lineage>
</organism>
<dbReference type="GO" id="GO:0005886">
    <property type="term" value="C:plasma membrane"/>
    <property type="evidence" value="ECO:0007669"/>
    <property type="project" value="TreeGrafter"/>
</dbReference>
<evidence type="ECO:0000256" key="2">
    <source>
        <dbReference type="ARBA" id="ARBA00023136"/>
    </source>
</evidence>
<name>A0AAE1YXU4_9LAMI</name>
<keyword evidence="2" id="KW-0472">Membrane</keyword>
<reference evidence="3" key="2">
    <citation type="journal article" date="2024" name="Plant">
        <title>Genomic evolution and insights into agronomic trait innovations of Sesamum species.</title>
        <authorList>
            <person name="Miao H."/>
            <person name="Wang L."/>
            <person name="Qu L."/>
            <person name="Liu H."/>
            <person name="Sun Y."/>
            <person name="Le M."/>
            <person name="Wang Q."/>
            <person name="Wei S."/>
            <person name="Zheng Y."/>
            <person name="Lin W."/>
            <person name="Duan Y."/>
            <person name="Cao H."/>
            <person name="Xiong S."/>
            <person name="Wang X."/>
            <person name="Wei L."/>
            <person name="Li C."/>
            <person name="Ma Q."/>
            <person name="Ju M."/>
            <person name="Zhao R."/>
            <person name="Li G."/>
            <person name="Mu C."/>
            <person name="Tian Q."/>
            <person name="Mei H."/>
            <person name="Zhang T."/>
            <person name="Gao T."/>
            <person name="Zhang H."/>
        </authorList>
    </citation>
    <scope>NUCLEOTIDE SEQUENCE</scope>
    <source>
        <strain evidence="3">3651</strain>
    </source>
</reference>
<reference evidence="3" key="1">
    <citation type="submission" date="2020-06" db="EMBL/GenBank/DDBJ databases">
        <authorList>
            <person name="Li T."/>
            <person name="Hu X."/>
            <person name="Zhang T."/>
            <person name="Song X."/>
            <person name="Zhang H."/>
            <person name="Dai N."/>
            <person name="Sheng W."/>
            <person name="Hou X."/>
            <person name="Wei L."/>
        </authorList>
    </citation>
    <scope>NUCLEOTIDE SEQUENCE</scope>
    <source>
        <strain evidence="3">3651</strain>
        <tissue evidence="3">Leaf</tissue>
    </source>
</reference>
<dbReference type="GO" id="GO:0098542">
    <property type="term" value="P:defense response to other organism"/>
    <property type="evidence" value="ECO:0007669"/>
    <property type="project" value="InterPro"/>
</dbReference>